<dbReference type="RefSeq" id="WP_131839597.1">
    <property type="nucleotide sequence ID" value="NZ_SLWB01000009.1"/>
</dbReference>
<dbReference type="AlphaFoldDB" id="A0A4R2EJB4"/>
<gene>
    <name evidence="1" type="ORF">CLV25_109103</name>
</gene>
<comment type="caution">
    <text evidence="1">The sequence shown here is derived from an EMBL/GenBank/DDBJ whole genome shotgun (WGS) entry which is preliminary data.</text>
</comment>
<reference evidence="1 2" key="1">
    <citation type="submission" date="2019-03" db="EMBL/GenBank/DDBJ databases">
        <title>Genomic Encyclopedia of Archaeal and Bacterial Type Strains, Phase II (KMG-II): from individual species to whole genera.</title>
        <authorList>
            <person name="Goeker M."/>
        </authorList>
    </citation>
    <scope>NUCLEOTIDE SEQUENCE [LARGE SCALE GENOMIC DNA]</scope>
    <source>
        <strain evidence="1 2">RL-C</strain>
    </source>
</reference>
<protein>
    <submittedName>
        <fullName evidence="1">Uncharacterized protein</fullName>
    </submittedName>
</protein>
<dbReference type="Pfam" id="PF03692">
    <property type="entry name" value="CxxCxxCC"/>
    <property type="match status" value="1"/>
</dbReference>
<keyword evidence="2" id="KW-1185">Reference proteome</keyword>
<evidence type="ECO:0000313" key="1">
    <source>
        <dbReference type="EMBL" id="TCN66474.1"/>
    </source>
</evidence>
<name>A0A4R2EJB4_9BACT</name>
<sequence>MTPELLSILARAKDNQNRIKDFFSKLKSKKVKNLDKLFHDIHEEVFEEVNCLDCAGCCSTISPIITDNDISRMAKHLRMKPSQVVEQHLYLDNDNDYVYQQAPCPFLMSDNYCCIYESRPRACREYPHTDRVNMHQILNLTYKNVFVCPAVALMVERLQQRLVL</sequence>
<organism evidence="1 2">
    <name type="scientific">Acetobacteroides hydrogenigenes</name>
    <dbReference type="NCBI Taxonomy" id="979970"/>
    <lineage>
        <taxon>Bacteria</taxon>
        <taxon>Pseudomonadati</taxon>
        <taxon>Bacteroidota</taxon>
        <taxon>Bacteroidia</taxon>
        <taxon>Bacteroidales</taxon>
        <taxon>Rikenellaceae</taxon>
        <taxon>Acetobacteroides</taxon>
    </lineage>
</organism>
<proteinExistence type="predicted"/>
<dbReference type="EMBL" id="SLWB01000009">
    <property type="protein sequence ID" value="TCN66474.1"/>
    <property type="molecule type" value="Genomic_DNA"/>
</dbReference>
<dbReference type="PANTHER" id="PTHR35866">
    <property type="entry name" value="PUTATIVE-RELATED"/>
    <property type="match status" value="1"/>
</dbReference>
<dbReference type="OrthoDB" id="665764at2"/>
<dbReference type="Proteomes" id="UP000294830">
    <property type="component" value="Unassembled WGS sequence"/>
</dbReference>
<accession>A0A4R2EJB4</accession>
<dbReference type="PANTHER" id="PTHR35866:SF1">
    <property type="entry name" value="YKGJ FAMILY CYSTEINE CLUSTER PROTEIN"/>
    <property type="match status" value="1"/>
</dbReference>
<evidence type="ECO:0000313" key="2">
    <source>
        <dbReference type="Proteomes" id="UP000294830"/>
    </source>
</evidence>
<dbReference type="InterPro" id="IPR005358">
    <property type="entry name" value="Puta_zinc/iron-chelating_dom"/>
</dbReference>